<sequence>MSSFFRFPEFKTDEEIDGLIKALENDRKPNLTDVKVETITDEREIKELLGLIDENNNTK</sequence>
<evidence type="ECO:0000313" key="2">
    <source>
        <dbReference type="Proteomes" id="UP000321378"/>
    </source>
</evidence>
<organism evidence="1 2">
    <name type="scientific">Leptotrichia trevisanii</name>
    <dbReference type="NCBI Taxonomy" id="109328"/>
    <lineage>
        <taxon>Bacteria</taxon>
        <taxon>Fusobacteriati</taxon>
        <taxon>Fusobacteriota</taxon>
        <taxon>Fusobacteriia</taxon>
        <taxon>Fusobacteriales</taxon>
        <taxon>Leptotrichiaceae</taxon>
        <taxon>Leptotrichia</taxon>
    </lineage>
</organism>
<name>A0A510KPI3_9FUSO</name>
<dbReference type="AlphaFoldDB" id="A0A510KPI3"/>
<dbReference type="RefSeq" id="WP_036095338.1">
    <property type="nucleotide sequence ID" value="NZ_AP019840.1"/>
</dbReference>
<proteinExistence type="predicted"/>
<evidence type="ECO:0000313" key="1">
    <source>
        <dbReference type="EMBL" id="BBM51715.1"/>
    </source>
</evidence>
<dbReference type="Proteomes" id="UP000321378">
    <property type="component" value="Chromosome"/>
</dbReference>
<protein>
    <submittedName>
        <fullName evidence="1">Uncharacterized protein</fullName>
    </submittedName>
</protein>
<reference evidence="1 2" key="1">
    <citation type="submission" date="2019-07" db="EMBL/GenBank/DDBJ databases">
        <title>Complete Genome Sequence of Leptotrichia trevisanii Strain JMUB3935.</title>
        <authorList>
            <person name="Watanabe S."/>
            <person name="Cui L."/>
        </authorList>
    </citation>
    <scope>NUCLEOTIDE SEQUENCE [LARGE SCALE GENOMIC DNA]</scope>
    <source>
        <strain evidence="1 2">JMUB3935</strain>
    </source>
</reference>
<dbReference type="STRING" id="1122173.GCA_000482505_02322"/>
<gene>
    <name evidence="1" type="ORF">JMUB3935_0693</name>
</gene>
<dbReference type="EMBL" id="AP019840">
    <property type="protein sequence ID" value="BBM51715.1"/>
    <property type="molecule type" value="Genomic_DNA"/>
</dbReference>
<accession>A0A510KPI3</accession>